<organism evidence="5 6">
    <name type="scientific">Spiribacter pallidus</name>
    <dbReference type="NCBI Taxonomy" id="1987936"/>
    <lineage>
        <taxon>Bacteria</taxon>
        <taxon>Pseudomonadati</taxon>
        <taxon>Pseudomonadota</taxon>
        <taxon>Gammaproteobacteria</taxon>
        <taxon>Chromatiales</taxon>
        <taxon>Ectothiorhodospiraceae</taxon>
        <taxon>Spiribacter</taxon>
    </lineage>
</organism>
<dbReference type="SUPFAM" id="SSF109604">
    <property type="entry name" value="HD-domain/PDEase-like"/>
    <property type="match status" value="1"/>
</dbReference>
<feature type="region of interest" description="Disordered" evidence="3">
    <location>
        <begin position="1"/>
        <end position="34"/>
    </location>
</feature>
<dbReference type="InterPro" id="IPR050135">
    <property type="entry name" value="dGTPase-like"/>
</dbReference>
<feature type="compositionally biased region" description="Basic and acidic residues" evidence="3">
    <location>
        <begin position="23"/>
        <end position="34"/>
    </location>
</feature>
<dbReference type="InterPro" id="IPR003607">
    <property type="entry name" value="HD/PDEase_dom"/>
</dbReference>
<dbReference type="InterPro" id="IPR023023">
    <property type="entry name" value="dNTPase_2"/>
</dbReference>
<dbReference type="EMBL" id="JBAKFM010000004">
    <property type="protein sequence ID" value="MEX0469770.1"/>
    <property type="molecule type" value="Genomic_DNA"/>
</dbReference>
<dbReference type="PROSITE" id="PS51831">
    <property type="entry name" value="HD"/>
    <property type="match status" value="1"/>
</dbReference>
<dbReference type="Proteomes" id="UP001556709">
    <property type="component" value="Unassembled WGS sequence"/>
</dbReference>
<reference evidence="5 6" key="1">
    <citation type="submission" date="2024-02" db="EMBL/GenBank/DDBJ databases">
        <title>New especies of Spiribacter isolated from saline water.</title>
        <authorList>
            <person name="Leon M.J."/>
            <person name="De La Haba R."/>
            <person name="Sanchez-Porro C."/>
            <person name="Ventosa A."/>
        </authorList>
    </citation>
    <scope>NUCLEOTIDE SEQUENCE [LARGE SCALE GENOMIC DNA]</scope>
    <source>
        <strain evidence="6">ag22IC6-390</strain>
    </source>
</reference>
<dbReference type="NCBIfam" id="NF002326">
    <property type="entry name" value="PRK01286.1-1"/>
    <property type="match status" value="1"/>
</dbReference>
<dbReference type="RefSeq" id="WP_367959481.1">
    <property type="nucleotide sequence ID" value="NZ_JBAKFK010000004.1"/>
</dbReference>
<dbReference type="InterPro" id="IPR006674">
    <property type="entry name" value="HD_domain"/>
</dbReference>
<evidence type="ECO:0000256" key="3">
    <source>
        <dbReference type="SAM" id="MobiDB-lite"/>
    </source>
</evidence>
<name>A0ABV3TDP7_9GAMM</name>
<dbReference type="CDD" id="cd00077">
    <property type="entry name" value="HDc"/>
    <property type="match status" value="1"/>
</dbReference>
<dbReference type="NCBIfam" id="TIGR01353">
    <property type="entry name" value="dGTP_triPase"/>
    <property type="match status" value="1"/>
</dbReference>
<evidence type="ECO:0000313" key="6">
    <source>
        <dbReference type="Proteomes" id="UP001556709"/>
    </source>
</evidence>
<sequence>MTEMGPDPQGLAIYASRPSASEGRCHPEQRPDLRNAFQRDRDRVIHSTAFRRLEYKTQVFVNHEGDLFRTRLTHSLEVAQIARTIARAMGLNEDLTEAIALAHDLGHTPFGHAGQEALDACMAPYGGFEHNLQSLRVVDLLETRYPDFDGLNLTFEAREGLVKRCPLDQAESLGAIGRRFIDGTQPSLEAQLTNIADEIAYNSHDVDDGLRAGLLDLDQLCQVEWVAAIRQSVNAAHPGLGGRRLIYRIVRELIAQQVEDLLAESRRRIATADIDGPAAVRRLEKPLIGFGAEMHAQHRALKSFLYDNLYRHYRVHRMTTKATRVIHTLFELFMADTRLLPPENRQMALARAERRGERGQARAVADYIAGMTDRYALDEHERLTSPKRLT</sequence>
<protein>
    <recommendedName>
        <fullName evidence="2">Deoxyguanosinetriphosphate triphosphohydrolase-like protein</fullName>
    </recommendedName>
</protein>
<dbReference type="Pfam" id="PF13286">
    <property type="entry name" value="HD_assoc"/>
    <property type="match status" value="1"/>
</dbReference>
<keyword evidence="6" id="KW-1185">Reference proteome</keyword>
<dbReference type="InterPro" id="IPR026875">
    <property type="entry name" value="PHydrolase_assoc_dom"/>
</dbReference>
<evidence type="ECO:0000313" key="5">
    <source>
        <dbReference type="EMBL" id="MEX0469770.1"/>
    </source>
</evidence>
<evidence type="ECO:0000256" key="2">
    <source>
        <dbReference type="HAMAP-Rule" id="MF_01212"/>
    </source>
</evidence>
<proteinExistence type="inferred from homology"/>
<evidence type="ECO:0000256" key="1">
    <source>
        <dbReference type="ARBA" id="ARBA00022801"/>
    </source>
</evidence>
<dbReference type="HAMAP" id="MF_01212">
    <property type="entry name" value="dGTPase_type2"/>
    <property type="match status" value="1"/>
</dbReference>
<dbReference type="PANTHER" id="PTHR11373">
    <property type="entry name" value="DEOXYNUCLEOSIDE TRIPHOSPHATE TRIPHOSPHOHYDROLASE"/>
    <property type="match status" value="1"/>
</dbReference>
<keyword evidence="1 2" id="KW-0378">Hydrolase</keyword>
<comment type="similarity">
    <text evidence="2">Belongs to the dGTPase family. Type 2 subfamily.</text>
</comment>
<dbReference type="Pfam" id="PF01966">
    <property type="entry name" value="HD"/>
    <property type="match status" value="1"/>
</dbReference>
<evidence type="ECO:0000259" key="4">
    <source>
        <dbReference type="PROSITE" id="PS51831"/>
    </source>
</evidence>
<dbReference type="PANTHER" id="PTHR11373:SF43">
    <property type="entry name" value="DEOXYGUANOSINETRIPHOSPHATE TRIPHOSPHOHYDROLASE-LIKE PROTEIN"/>
    <property type="match status" value="1"/>
</dbReference>
<dbReference type="Gene3D" id="1.10.3210.10">
    <property type="entry name" value="Hypothetical protein af1432"/>
    <property type="match status" value="1"/>
</dbReference>
<gene>
    <name evidence="5" type="ORF">V6X73_08525</name>
</gene>
<feature type="domain" description="HD" evidence="4">
    <location>
        <begin position="71"/>
        <end position="202"/>
    </location>
</feature>
<dbReference type="SMART" id="SM00471">
    <property type="entry name" value="HDc"/>
    <property type="match status" value="1"/>
</dbReference>
<comment type="caution">
    <text evidence="5">The sequence shown here is derived from an EMBL/GenBank/DDBJ whole genome shotgun (WGS) entry which is preliminary data.</text>
</comment>
<accession>A0ABV3TDP7</accession>
<dbReference type="InterPro" id="IPR006261">
    <property type="entry name" value="dGTPase"/>
</dbReference>